<dbReference type="AlphaFoldDB" id="A0A5N5WCX9"/>
<sequence>MEDRQPVTGPFRIYVQPSPGGVEIDVSHLVAVLLVQLARDFEDDQSGVGQDLLDIAEADRNAVGADSAAGHERDELVQQLMTEIGGGVVPVYGPQVLRLAERLRSLASPKSVPQQRNGEAA</sequence>
<dbReference type="OrthoDB" id="4237747at2"/>
<dbReference type="EMBL" id="VOKX01000009">
    <property type="protein sequence ID" value="KAB7850196.1"/>
    <property type="molecule type" value="Genomic_DNA"/>
</dbReference>
<proteinExistence type="predicted"/>
<accession>A0A5N5WCX9</accession>
<protein>
    <submittedName>
        <fullName evidence="1">Uncharacterized protein</fullName>
    </submittedName>
</protein>
<organism evidence="1 2">
    <name type="scientific">Streptomyces mobaraensis</name>
    <name type="common">Streptoverticillium mobaraense</name>
    <dbReference type="NCBI Taxonomy" id="35621"/>
    <lineage>
        <taxon>Bacteria</taxon>
        <taxon>Bacillati</taxon>
        <taxon>Actinomycetota</taxon>
        <taxon>Actinomycetes</taxon>
        <taxon>Kitasatosporales</taxon>
        <taxon>Streptomycetaceae</taxon>
        <taxon>Streptomyces</taxon>
    </lineage>
</organism>
<gene>
    <name evidence="1" type="ORF">FRZ00_06250</name>
</gene>
<evidence type="ECO:0000313" key="1">
    <source>
        <dbReference type="EMBL" id="KAB7850196.1"/>
    </source>
</evidence>
<comment type="caution">
    <text evidence="1">The sequence shown here is derived from an EMBL/GenBank/DDBJ whole genome shotgun (WGS) entry which is preliminary data.</text>
</comment>
<dbReference type="Proteomes" id="UP000327000">
    <property type="component" value="Unassembled WGS sequence"/>
</dbReference>
<reference evidence="1 2" key="1">
    <citation type="journal article" date="2019" name="Microb. Cell Fact.">
        <title>Exploring novel herbicidin analogues by transcriptional regulator overexpression and MS/MS molecular networking.</title>
        <authorList>
            <person name="Shi Y."/>
            <person name="Gu R."/>
            <person name="Li Y."/>
            <person name="Wang X."/>
            <person name="Ren W."/>
            <person name="Li X."/>
            <person name="Wang L."/>
            <person name="Xie Y."/>
            <person name="Hong B."/>
        </authorList>
    </citation>
    <scope>NUCLEOTIDE SEQUENCE [LARGE SCALE GENOMIC DNA]</scope>
    <source>
        <strain evidence="1 2">US-43</strain>
    </source>
</reference>
<name>A0A5N5WCX9_STRMB</name>
<dbReference type="RefSeq" id="WP_152262735.1">
    <property type="nucleotide sequence ID" value="NZ_VOKX01000009.1"/>
</dbReference>
<evidence type="ECO:0000313" key="2">
    <source>
        <dbReference type="Proteomes" id="UP000327000"/>
    </source>
</evidence>
<keyword evidence="2" id="KW-1185">Reference proteome</keyword>